<reference evidence="1 2" key="1">
    <citation type="journal article" date="2021" name="Elife">
        <title>Chloroplast acquisition without the gene transfer in kleptoplastic sea slugs, Plakobranchus ocellatus.</title>
        <authorList>
            <person name="Maeda T."/>
            <person name="Takahashi S."/>
            <person name="Yoshida T."/>
            <person name="Shimamura S."/>
            <person name="Takaki Y."/>
            <person name="Nagai Y."/>
            <person name="Toyoda A."/>
            <person name="Suzuki Y."/>
            <person name="Arimoto A."/>
            <person name="Ishii H."/>
            <person name="Satoh N."/>
            <person name="Nishiyama T."/>
            <person name="Hasebe M."/>
            <person name="Maruyama T."/>
            <person name="Minagawa J."/>
            <person name="Obokata J."/>
            <person name="Shigenobu S."/>
        </authorList>
    </citation>
    <scope>NUCLEOTIDE SEQUENCE [LARGE SCALE GENOMIC DNA]</scope>
</reference>
<dbReference type="Proteomes" id="UP000735302">
    <property type="component" value="Unassembled WGS sequence"/>
</dbReference>
<evidence type="ECO:0000313" key="1">
    <source>
        <dbReference type="EMBL" id="GFO22394.1"/>
    </source>
</evidence>
<comment type="caution">
    <text evidence="1">The sequence shown here is derived from an EMBL/GenBank/DDBJ whole genome shotgun (WGS) entry which is preliminary data.</text>
</comment>
<sequence length="104" mass="10942">MTQAPKLQTLAVVPPTPRGRQSLAEATGALIGGTFGQPGRAQVANGMFCYKTGSNSGRNHRMAWGDSKSLRSTHCSRAITLALAQTLTGGLKKKNGTELNDSKD</sequence>
<evidence type="ECO:0000313" key="2">
    <source>
        <dbReference type="Proteomes" id="UP000735302"/>
    </source>
</evidence>
<keyword evidence="2" id="KW-1185">Reference proteome</keyword>
<dbReference type="AlphaFoldDB" id="A0AAV4BVF6"/>
<accession>A0AAV4BVF6</accession>
<dbReference type="EMBL" id="BLXT01005381">
    <property type="protein sequence ID" value="GFO22394.1"/>
    <property type="molecule type" value="Genomic_DNA"/>
</dbReference>
<protein>
    <submittedName>
        <fullName evidence="1">Uncharacterized protein</fullName>
    </submittedName>
</protein>
<name>A0AAV4BVF6_9GAST</name>
<proteinExistence type="predicted"/>
<organism evidence="1 2">
    <name type="scientific">Plakobranchus ocellatus</name>
    <dbReference type="NCBI Taxonomy" id="259542"/>
    <lineage>
        <taxon>Eukaryota</taxon>
        <taxon>Metazoa</taxon>
        <taxon>Spiralia</taxon>
        <taxon>Lophotrochozoa</taxon>
        <taxon>Mollusca</taxon>
        <taxon>Gastropoda</taxon>
        <taxon>Heterobranchia</taxon>
        <taxon>Euthyneura</taxon>
        <taxon>Panpulmonata</taxon>
        <taxon>Sacoglossa</taxon>
        <taxon>Placobranchoidea</taxon>
        <taxon>Plakobranchidae</taxon>
        <taxon>Plakobranchus</taxon>
    </lineage>
</organism>
<gene>
    <name evidence="1" type="ORF">PoB_004889900</name>
</gene>